<dbReference type="Pfam" id="PF24568">
    <property type="entry name" value="CC_PcsB"/>
    <property type="match status" value="1"/>
</dbReference>
<comment type="similarity">
    <text evidence="1">Belongs to the peptidase C40 family.</text>
</comment>
<reference evidence="10 11" key="1">
    <citation type="submission" date="2018-08" db="EMBL/GenBank/DDBJ databases">
        <title>A genome reference for cultivated species of the human gut microbiota.</title>
        <authorList>
            <person name="Zou Y."/>
            <person name="Xue W."/>
            <person name="Luo G."/>
        </authorList>
    </citation>
    <scope>NUCLEOTIDE SEQUENCE [LARGE SCALE GENOMIC DNA]</scope>
    <source>
        <strain evidence="10 11">AF12-11</strain>
    </source>
</reference>
<evidence type="ECO:0000313" key="11">
    <source>
        <dbReference type="Proteomes" id="UP000266376"/>
    </source>
</evidence>
<sequence length="427" mass="45659">MKVRVVRVLIASAAVSTLFVTTAFVTPVFAEPENQVEALENQKSEVEAQADSINSQLVSLLVSYKALQQDIENQQVRIGEVGQDLAVAQENEQKQYEDMKLRIKYMYENGDASFAEAILTATSYSDLVNKSEYVEKVHGYDRNKLMEYVQTKEEVANLKTELEGEQADMEVMAQEMSSQQANLESTLTQMRAQIADFDSQLASAQAEADAKVARMQEEQQIAQSKSENQTGNVSSANQVGSAANTGTTKPSGGNTTPSTGNTTTLSTGNVSTTTPSTGNTGTATPTTGNTGTTTKPSTGSPSNTSKPSNASAGQKIANKGCEYIGNPYVYGGNSLTNGIDCSGFVQQIHAKFGISTPRNSTSLRYGGKAVAVSDMMPGDVVCYEGHVAIYIGGGQIVHASNSKPYPAGGIKTSNAYYRTIVAVRRYW</sequence>
<dbReference type="InterPro" id="IPR057309">
    <property type="entry name" value="PcsB_CC"/>
</dbReference>
<dbReference type="Gene3D" id="3.90.1720.10">
    <property type="entry name" value="endopeptidase domain like (from Nostoc punctiforme)"/>
    <property type="match status" value="1"/>
</dbReference>
<feature type="coiled-coil region" evidence="6">
    <location>
        <begin position="29"/>
        <end position="56"/>
    </location>
</feature>
<feature type="compositionally biased region" description="Low complexity" evidence="7">
    <location>
        <begin position="244"/>
        <end position="309"/>
    </location>
</feature>
<accession>A0A395XIG0</accession>
<dbReference type="SUPFAM" id="SSF54001">
    <property type="entry name" value="Cysteine proteinases"/>
    <property type="match status" value="1"/>
</dbReference>
<feature type="region of interest" description="Disordered" evidence="7">
    <location>
        <begin position="208"/>
        <end position="313"/>
    </location>
</feature>
<dbReference type="InterPro" id="IPR000064">
    <property type="entry name" value="NLP_P60_dom"/>
</dbReference>
<protein>
    <recommendedName>
        <fullName evidence="9">NlpC/P60 domain-containing protein</fullName>
    </recommendedName>
</protein>
<feature type="domain" description="NlpC/P60" evidence="9">
    <location>
        <begin position="310"/>
        <end position="427"/>
    </location>
</feature>
<feature type="signal peptide" evidence="8">
    <location>
        <begin position="1"/>
        <end position="30"/>
    </location>
</feature>
<dbReference type="PANTHER" id="PTHR47053">
    <property type="entry name" value="MUREIN DD-ENDOPEPTIDASE MEPH-RELATED"/>
    <property type="match status" value="1"/>
</dbReference>
<keyword evidence="5" id="KW-0788">Thiol protease</keyword>
<dbReference type="GO" id="GO:0008234">
    <property type="term" value="F:cysteine-type peptidase activity"/>
    <property type="evidence" value="ECO:0007669"/>
    <property type="project" value="UniProtKB-KW"/>
</dbReference>
<evidence type="ECO:0000256" key="7">
    <source>
        <dbReference type="SAM" id="MobiDB-lite"/>
    </source>
</evidence>
<comment type="caution">
    <text evidence="10">The sequence shown here is derived from an EMBL/GenBank/DDBJ whole genome shotgun (WGS) entry which is preliminary data.</text>
</comment>
<evidence type="ECO:0000256" key="1">
    <source>
        <dbReference type="ARBA" id="ARBA00007074"/>
    </source>
</evidence>
<dbReference type="PANTHER" id="PTHR47053:SF1">
    <property type="entry name" value="MUREIN DD-ENDOPEPTIDASE MEPH-RELATED"/>
    <property type="match status" value="1"/>
</dbReference>
<feature type="compositionally biased region" description="Basic and acidic residues" evidence="7">
    <location>
        <begin position="208"/>
        <end position="217"/>
    </location>
</feature>
<feature type="coiled-coil region" evidence="6">
    <location>
        <begin position="148"/>
        <end position="207"/>
    </location>
</feature>
<keyword evidence="3 8" id="KW-0732">Signal</keyword>
<evidence type="ECO:0000256" key="5">
    <source>
        <dbReference type="ARBA" id="ARBA00022807"/>
    </source>
</evidence>
<evidence type="ECO:0000256" key="2">
    <source>
        <dbReference type="ARBA" id="ARBA00022670"/>
    </source>
</evidence>
<gene>
    <name evidence="10" type="ORF">DWV67_12240</name>
</gene>
<dbReference type="Proteomes" id="UP000266376">
    <property type="component" value="Unassembled WGS sequence"/>
</dbReference>
<feature type="chain" id="PRO_5017371913" description="NlpC/P60 domain-containing protein" evidence="8">
    <location>
        <begin position="31"/>
        <end position="427"/>
    </location>
</feature>
<evidence type="ECO:0000259" key="9">
    <source>
        <dbReference type="PROSITE" id="PS51935"/>
    </source>
</evidence>
<evidence type="ECO:0000256" key="4">
    <source>
        <dbReference type="ARBA" id="ARBA00022801"/>
    </source>
</evidence>
<evidence type="ECO:0000256" key="6">
    <source>
        <dbReference type="SAM" id="Coils"/>
    </source>
</evidence>
<evidence type="ECO:0000256" key="8">
    <source>
        <dbReference type="SAM" id="SignalP"/>
    </source>
</evidence>
<dbReference type="InterPro" id="IPR051202">
    <property type="entry name" value="Peptidase_C40"/>
</dbReference>
<feature type="compositionally biased region" description="Polar residues" evidence="7">
    <location>
        <begin position="218"/>
        <end position="243"/>
    </location>
</feature>
<dbReference type="InterPro" id="IPR038765">
    <property type="entry name" value="Papain-like_cys_pep_sf"/>
</dbReference>
<keyword evidence="4" id="KW-0378">Hydrolase</keyword>
<keyword evidence="6" id="KW-0175">Coiled coil</keyword>
<dbReference type="EMBL" id="QSAJ01000033">
    <property type="protein sequence ID" value="RGW51247.1"/>
    <property type="molecule type" value="Genomic_DNA"/>
</dbReference>
<name>A0A395XIG0_9FIRM</name>
<organism evidence="10 11">
    <name type="scientific">Dorea formicigenerans</name>
    <dbReference type="NCBI Taxonomy" id="39486"/>
    <lineage>
        <taxon>Bacteria</taxon>
        <taxon>Bacillati</taxon>
        <taxon>Bacillota</taxon>
        <taxon>Clostridia</taxon>
        <taxon>Lachnospirales</taxon>
        <taxon>Lachnospiraceae</taxon>
        <taxon>Dorea</taxon>
    </lineage>
</organism>
<dbReference type="AlphaFoldDB" id="A0A395XIG0"/>
<dbReference type="Pfam" id="PF00877">
    <property type="entry name" value="NLPC_P60"/>
    <property type="match status" value="1"/>
</dbReference>
<dbReference type="PROSITE" id="PS51935">
    <property type="entry name" value="NLPC_P60"/>
    <property type="match status" value="1"/>
</dbReference>
<keyword evidence="2" id="KW-0645">Protease</keyword>
<dbReference type="GO" id="GO:0006508">
    <property type="term" value="P:proteolysis"/>
    <property type="evidence" value="ECO:0007669"/>
    <property type="project" value="UniProtKB-KW"/>
</dbReference>
<evidence type="ECO:0000313" key="10">
    <source>
        <dbReference type="EMBL" id="RGW51247.1"/>
    </source>
</evidence>
<evidence type="ECO:0000256" key="3">
    <source>
        <dbReference type="ARBA" id="ARBA00022729"/>
    </source>
</evidence>
<proteinExistence type="inferred from homology"/>
<dbReference type="Gene3D" id="6.10.250.3150">
    <property type="match status" value="1"/>
</dbReference>